<dbReference type="Pfam" id="PF00293">
    <property type="entry name" value="NUDIX"/>
    <property type="match status" value="1"/>
</dbReference>
<evidence type="ECO:0000256" key="1">
    <source>
        <dbReference type="ARBA" id="ARBA00022801"/>
    </source>
</evidence>
<feature type="domain" description="Nudix hydrolase" evidence="2">
    <location>
        <begin position="51"/>
        <end position="188"/>
    </location>
</feature>
<organism evidence="3 4">
    <name type="scientific">Leifsonia xyli subsp. cynodontis DSM 46306</name>
    <dbReference type="NCBI Taxonomy" id="1389489"/>
    <lineage>
        <taxon>Bacteria</taxon>
        <taxon>Bacillati</taxon>
        <taxon>Actinomycetota</taxon>
        <taxon>Actinomycetes</taxon>
        <taxon>Micrococcales</taxon>
        <taxon>Microbacteriaceae</taxon>
        <taxon>Leifsonia</taxon>
    </lineage>
</organism>
<keyword evidence="1" id="KW-0378">Hydrolase</keyword>
<dbReference type="OrthoDB" id="9806150at2"/>
<dbReference type="eggNOG" id="COG0494">
    <property type="taxonomic scope" value="Bacteria"/>
</dbReference>
<evidence type="ECO:0000313" key="3">
    <source>
        <dbReference type="EMBL" id="AGW42116.1"/>
    </source>
</evidence>
<evidence type="ECO:0000313" key="4">
    <source>
        <dbReference type="Proteomes" id="UP000016743"/>
    </source>
</evidence>
<sequence length="219" mass="24437">MTGRLHDEPLRDETVDPEIVASETVFRGAVWDVRRDVFRYNGEEIAREYVDHTGAVAVLALDEEGRALLIRQYRHPVRHRDWEIPAGLLDIAGEDPLDAAKRELAEEADLEADEWNVLADIFSSPGGDDEAIRIYLARGVRATAEAFAREEEEADITVRWVPLEEAVAAVLERRVHNTPLTVAVLAAQAARAAGWSVLGAADAPWPSHPKLRRAEPNRR</sequence>
<dbReference type="STRING" id="1389489.O159_21340"/>
<protein>
    <recommendedName>
        <fullName evidence="2">Nudix hydrolase domain-containing protein</fullName>
    </recommendedName>
</protein>
<dbReference type="EMBL" id="CP006734">
    <property type="protein sequence ID" value="AGW42116.1"/>
    <property type="molecule type" value="Genomic_DNA"/>
</dbReference>
<evidence type="ECO:0000259" key="2">
    <source>
        <dbReference type="PROSITE" id="PS51462"/>
    </source>
</evidence>
<dbReference type="GO" id="GO:0019693">
    <property type="term" value="P:ribose phosphate metabolic process"/>
    <property type="evidence" value="ECO:0007669"/>
    <property type="project" value="TreeGrafter"/>
</dbReference>
<dbReference type="CDD" id="cd24158">
    <property type="entry name" value="NUDIX_ADPRase_Rv1700"/>
    <property type="match status" value="1"/>
</dbReference>
<dbReference type="GO" id="GO:0006753">
    <property type="term" value="P:nucleoside phosphate metabolic process"/>
    <property type="evidence" value="ECO:0007669"/>
    <property type="project" value="TreeGrafter"/>
</dbReference>
<proteinExistence type="predicted"/>
<keyword evidence="4" id="KW-1185">Reference proteome</keyword>
<dbReference type="PATRIC" id="fig|1389489.3.peg.2046"/>
<dbReference type="PANTHER" id="PTHR11839:SF31">
    <property type="entry name" value="ADP-RIBOSE PYROPHOSPHATASE"/>
    <property type="match status" value="1"/>
</dbReference>
<dbReference type="SUPFAM" id="SSF55811">
    <property type="entry name" value="Nudix"/>
    <property type="match status" value="1"/>
</dbReference>
<dbReference type="PROSITE" id="PS51462">
    <property type="entry name" value="NUDIX"/>
    <property type="match status" value="1"/>
</dbReference>
<dbReference type="PANTHER" id="PTHR11839">
    <property type="entry name" value="UDP/ADP-SUGAR PYROPHOSPHATASE"/>
    <property type="match status" value="1"/>
</dbReference>
<dbReference type="HOGENOM" id="CLU_062658_5_0_11"/>
<dbReference type="GO" id="GO:0016787">
    <property type="term" value="F:hydrolase activity"/>
    <property type="evidence" value="ECO:0007669"/>
    <property type="project" value="UniProtKB-KW"/>
</dbReference>
<dbReference type="GO" id="GO:0005829">
    <property type="term" value="C:cytosol"/>
    <property type="evidence" value="ECO:0007669"/>
    <property type="project" value="TreeGrafter"/>
</dbReference>
<dbReference type="InterPro" id="IPR000086">
    <property type="entry name" value="NUDIX_hydrolase_dom"/>
</dbReference>
<dbReference type="Proteomes" id="UP000016743">
    <property type="component" value="Chromosome"/>
</dbReference>
<dbReference type="InterPro" id="IPR015797">
    <property type="entry name" value="NUDIX_hydrolase-like_dom_sf"/>
</dbReference>
<dbReference type="RefSeq" id="WP_021755612.1">
    <property type="nucleotide sequence ID" value="NC_022438.1"/>
</dbReference>
<accession>U3P8H1</accession>
<reference evidence="3 4" key="1">
    <citation type="journal article" date="2013" name="Genome Announc.">
        <title>Complete Genome Sequence of Leifsonia xyli subsp. cynodontis Strain DSM46306, a Gram-Positive Bacterial Pathogen of Grasses.</title>
        <authorList>
            <person name="Monteiro-Vitorello C.B."/>
            <person name="Zerillo M.M."/>
            <person name="Van Sluys M.A."/>
            <person name="Camargo L.E."/>
            <person name="Kitajima J.P."/>
        </authorList>
    </citation>
    <scope>NUCLEOTIDE SEQUENCE [LARGE SCALE GENOMIC DNA]</scope>
    <source>
        <strain evidence="3 4">DSM 46306</strain>
    </source>
</reference>
<dbReference type="AlphaFoldDB" id="U3P8H1"/>
<dbReference type="Gene3D" id="3.90.79.10">
    <property type="entry name" value="Nucleoside Triphosphate Pyrophosphohydrolase"/>
    <property type="match status" value="1"/>
</dbReference>
<dbReference type="KEGG" id="lxy:O159_21340"/>
<name>U3P8H1_LEIXC</name>
<gene>
    <name evidence="3" type="ORF">O159_21340</name>
</gene>